<accession>A0A2A9MMB2</accession>
<feature type="compositionally biased region" description="Polar residues" evidence="1">
    <location>
        <begin position="161"/>
        <end position="170"/>
    </location>
</feature>
<protein>
    <recommendedName>
        <fullName evidence="4">SAG-related sequence</fullName>
    </recommendedName>
</protein>
<evidence type="ECO:0000256" key="1">
    <source>
        <dbReference type="SAM" id="MobiDB-lite"/>
    </source>
</evidence>
<feature type="region of interest" description="Disordered" evidence="1">
    <location>
        <begin position="95"/>
        <end position="170"/>
    </location>
</feature>
<dbReference type="EMBL" id="NWUJ01000002">
    <property type="protein sequence ID" value="PFH36923.1"/>
    <property type="molecule type" value="Genomic_DNA"/>
</dbReference>
<keyword evidence="3" id="KW-1185">Reference proteome</keyword>
<dbReference type="KEGG" id="bbes:BESB_033810"/>
<proteinExistence type="predicted"/>
<comment type="caution">
    <text evidence="2">The sequence shown here is derived from an EMBL/GenBank/DDBJ whole genome shotgun (WGS) entry which is preliminary data.</text>
</comment>
<feature type="region of interest" description="Disordered" evidence="1">
    <location>
        <begin position="47"/>
        <end position="79"/>
    </location>
</feature>
<evidence type="ECO:0000313" key="3">
    <source>
        <dbReference type="Proteomes" id="UP000224006"/>
    </source>
</evidence>
<dbReference type="VEuPathDB" id="ToxoDB:BESB_033810"/>
<sequence length="238" mass="25658">MRKDDSKGFVFTLFPKDSSISVSCGPTQPVLKPEQSDKHFYRTEQCQEESKGSFHSVRVGATLSDKQSSSTTAFTLNMPTGNRNKAELCYSCETTATVSPAPPGPPGTQGPSGNQRPQGRGDPKISKCIVKIRKKQGGSHQNPDPQEENGDGLKVSECTDDTVTSTASTGTPLVLKCEAGMSLLPLTPDRDFDARTGDCGYKVAQTSLVGAELQPSQDTEKEKDVYTLKINKDPEHDT</sequence>
<evidence type="ECO:0008006" key="4">
    <source>
        <dbReference type="Google" id="ProtNLM"/>
    </source>
</evidence>
<dbReference type="InterPro" id="IPR036755">
    <property type="entry name" value="SRS_dom_sf"/>
</dbReference>
<dbReference type="GeneID" id="40308362"/>
<name>A0A2A9MMB2_BESBE</name>
<dbReference type="Proteomes" id="UP000224006">
    <property type="component" value="Chromosome II"/>
</dbReference>
<organism evidence="2 3">
    <name type="scientific">Besnoitia besnoiti</name>
    <name type="common">Apicomplexan protozoan</name>
    <dbReference type="NCBI Taxonomy" id="94643"/>
    <lineage>
        <taxon>Eukaryota</taxon>
        <taxon>Sar</taxon>
        <taxon>Alveolata</taxon>
        <taxon>Apicomplexa</taxon>
        <taxon>Conoidasida</taxon>
        <taxon>Coccidia</taxon>
        <taxon>Eucoccidiorida</taxon>
        <taxon>Eimeriorina</taxon>
        <taxon>Sarcocystidae</taxon>
        <taxon>Besnoitia</taxon>
    </lineage>
</organism>
<feature type="compositionally biased region" description="Basic and acidic residues" evidence="1">
    <location>
        <begin position="218"/>
        <end position="238"/>
    </location>
</feature>
<reference evidence="2 3" key="1">
    <citation type="submission" date="2017-09" db="EMBL/GenBank/DDBJ databases">
        <title>Genome sequencing of Besnoitia besnoiti strain Bb-Ger1.</title>
        <authorList>
            <person name="Schares G."/>
            <person name="Venepally P."/>
            <person name="Lorenzi H.A."/>
        </authorList>
    </citation>
    <scope>NUCLEOTIDE SEQUENCE [LARGE SCALE GENOMIC DNA]</scope>
    <source>
        <strain evidence="2 3">Bb-Ger1</strain>
    </source>
</reference>
<feature type="compositionally biased region" description="Polar residues" evidence="1">
    <location>
        <begin position="64"/>
        <end position="79"/>
    </location>
</feature>
<gene>
    <name evidence="2" type="ORF">BESB_033810</name>
</gene>
<evidence type="ECO:0000313" key="2">
    <source>
        <dbReference type="EMBL" id="PFH36923.1"/>
    </source>
</evidence>
<feature type="region of interest" description="Disordered" evidence="1">
    <location>
        <begin position="212"/>
        <end position="238"/>
    </location>
</feature>
<dbReference type="AlphaFoldDB" id="A0A2A9MMB2"/>
<dbReference type="Gene3D" id="2.60.40.1320">
    <property type="entry name" value="SRS domain"/>
    <property type="match status" value="1"/>
</dbReference>
<dbReference type="RefSeq" id="XP_029220932.1">
    <property type="nucleotide sequence ID" value="XM_029361967.1"/>
</dbReference>